<keyword evidence="4" id="KW-0963">Cytoplasm</keyword>
<dbReference type="InterPro" id="IPR012340">
    <property type="entry name" value="NA-bd_OB-fold"/>
</dbReference>
<dbReference type="NCBIfam" id="TIGR00398">
    <property type="entry name" value="metG"/>
    <property type="match status" value="1"/>
</dbReference>
<evidence type="ECO:0000256" key="10">
    <source>
        <dbReference type="ARBA" id="ARBA00022917"/>
    </source>
</evidence>
<evidence type="ECO:0000256" key="4">
    <source>
        <dbReference type="ARBA" id="ARBA00022490"/>
    </source>
</evidence>
<dbReference type="CDD" id="cd07957">
    <property type="entry name" value="Anticodon_Ia_Met"/>
    <property type="match status" value="1"/>
</dbReference>
<gene>
    <name evidence="17" type="ORF">QBZ16_001813</name>
</gene>
<dbReference type="InterPro" id="IPR001412">
    <property type="entry name" value="aa-tRNA-synth_I_CS"/>
</dbReference>
<dbReference type="FunFam" id="2.40.50.140:FF:000047">
    <property type="entry name" value="tyrosine--tRNA ligase, cytoplasmic isoform X2"/>
    <property type="match status" value="1"/>
</dbReference>
<evidence type="ECO:0000313" key="18">
    <source>
        <dbReference type="Proteomes" id="UP001255856"/>
    </source>
</evidence>
<keyword evidence="11 15" id="KW-0030">Aminoacyl-tRNA synthetase</keyword>
<evidence type="ECO:0000256" key="3">
    <source>
        <dbReference type="ARBA" id="ARBA00012838"/>
    </source>
</evidence>
<dbReference type="Gene3D" id="3.40.50.620">
    <property type="entry name" value="HUPs"/>
    <property type="match status" value="1"/>
</dbReference>
<comment type="caution">
    <text evidence="17">The sequence shown here is derived from an EMBL/GenBank/DDBJ whole genome shotgun (WGS) entry which is preliminary data.</text>
</comment>
<dbReference type="Proteomes" id="UP001255856">
    <property type="component" value="Unassembled WGS sequence"/>
</dbReference>
<dbReference type="EMBL" id="JASFZW010000014">
    <property type="protein sequence ID" value="KAK2075704.1"/>
    <property type="molecule type" value="Genomic_DNA"/>
</dbReference>
<keyword evidence="7 15" id="KW-0547">Nucleotide-binding</keyword>
<organism evidence="17 18">
    <name type="scientific">Prototheca wickerhamii</name>
    <dbReference type="NCBI Taxonomy" id="3111"/>
    <lineage>
        <taxon>Eukaryota</taxon>
        <taxon>Viridiplantae</taxon>
        <taxon>Chlorophyta</taxon>
        <taxon>core chlorophytes</taxon>
        <taxon>Trebouxiophyceae</taxon>
        <taxon>Chlorellales</taxon>
        <taxon>Chlorellaceae</taxon>
        <taxon>Prototheca</taxon>
    </lineage>
</organism>
<reference evidence="17" key="1">
    <citation type="submission" date="2021-01" db="EMBL/GenBank/DDBJ databases">
        <authorList>
            <person name="Eckstrom K.M.E."/>
        </authorList>
    </citation>
    <scope>NUCLEOTIDE SEQUENCE</scope>
    <source>
        <strain evidence="17">UVCC 0001</strain>
    </source>
</reference>
<comment type="catalytic activity">
    <reaction evidence="13">
        <text>tRNA(Met) + L-methionine + ATP = L-methionyl-tRNA(Met) + AMP + diphosphate</text>
        <dbReference type="Rhea" id="RHEA:13481"/>
        <dbReference type="Rhea" id="RHEA-COMP:9667"/>
        <dbReference type="Rhea" id="RHEA-COMP:9698"/>
        <dbReference type="ChEBI" id="CHEBI:30616"/>
        <dbReference type="ChEBI" id="CHEBI:33019"/>
        <dbReference type="ChEBI" id="CHEBI:57844"/>
        <dbReference type="ChEBI" id="CHEBI:78442"/>
        <dbReference type="ChEBI" id="CHEBI:78530"/>
        <dbReference type="ChEBI" id="CHEBI:456215"/>
        <dbReference type="EC" id="6.1.1.10"/>
    </reaction>
</comment>
<evidence type="ECO:0000256" key="7">
    <source>
        <dbReference type="ARBA" id="ARBA00022741"/>
    </source>
</evidence>
<keyword evidence="10 15" id="KW-0648">Protein biosynthesis</keyword>
<dbReference type="GO" id="GO:0048608">
    <property type="term" value="P:reproductive structure development"/>
    <property type="evidence" value="ECO:0007669"/>
    <property type="project" value="UniProtKB-ARBA"/>
</dbReference>
<dbReference type="Gene3D" id="2.40.50.140">
    <property type="entry name" value="Nucleic acid-binding proteins"/>
    <property type="match status" value="1"/>
</dbReference>
<dbReference type="PANTHER" id="PTHR45765:SF1">
    <property type="entry name" value="METHIONINE--TRNA LIGASE, CYTOPLASMIC"/>
    <property type="match status" value="1"/>
</dbReference>
<evidence type="ECO:0000313" key="17">
    <source>
        <dbReference type="EMBL" id="KAK2075704.1"/>
    </source>
</evidence>
<dbReference type="GO" id="GO:0006431">
    <property type="term" value="P:methionyl-tRNA aminoacylation"/>
    <property type="evidence" value="ECO:0007669"/>
    <property type="project" value="InterPro"/>
</dbReference>
<dbReference type="Pfam" id="PF09334">
    <property type="entry name" value="tRNA-synt_1g"/>
    <property type="match status" value="1"/>
</dbReference>
<comment type="similarity">
    <text evidence="2 15">Belongs to the class-I aminoacyl-tRNA synthetase family.</text>
</comment>
<keyword evidence="8 15" id="KW-0067">ATP-binding</keyword>
<dbReference type="GO" id="GO:0004825">
    <property type="term" value="F:methionine-tRNA ligase activity"/>
    <property type="evidence" value="ECO:0007669"/>
    <property type="project" value="UniProtKB-EC"/>
</dbReference>
<evidence type="ECO:0000256" key="13">
    <source>
        <dbReference type="ARBA" id="ARBA00047364"/>
    </source>
</evidence>
<dbReference type="GO" id="GO:0000049">
    <property type="term" value="F:tRNA binding"/>
    <property type="evidence" value="ECO:0007669"/>
    <property type="project" value="UniProtKB-UniRule"/>
</dbReference>
<dbReference type="SUPFAM" id="SSF47323">
    <property type="entry name" value="Anticodon-binding domain of a subclass of class I aminoacyl-tRNA synthetases"/>
    <property type="match status" value="1"/>
</dbReference>
<feature type="domain" description="TRNA-binding" evidence="16">
    <location>
        <begin position="628"/>
        <end position="731"/>
    </location>
</feature>
<keyword evidence="18" id="KW-1185">Reference proteome</keyword>
<dbReference type="InterPro" id="IPR033911">
    <property type="entry name" value="MetRS_core"/>
</dbReference>
<dbReference type="AlphaFoldDB" id="A0AAD9MFY1"/>
<dbReference type="GO" id="GO:0009791">
    <property type="term" value="P:post-embryonic development"/>
    <property type="evidence" value="ECO:0007669"/>
    <property type="project" value="UniProtKB-ARBA"/>
</dbReference>
<evidence type="ECO:0000256" key="8">
    <source>
        <dbReference type="ARBA" id="ARBA00022840"/>
    </source>
</evidence>
<protein>
    <recommendedName>
        <fullName evidence="3">methionine--tRNA ligase</fullName>
        <ecNumber evidence="3">6.1.1.10</ecNumber>
    </recommendedName>
    <alternativeName>
        <fullName evidence="12">Methionyl-tRNA synthetase</fullName>
    </alternativeName>
</protein>
<proteinExistence type="inferred from homology"/>
<dbReference type="CDD" id="cd00814">
    <property type="entry name" value="MetRS_core"/>
    <property type="match status" value="1"/>
</dbReference>
<dbReference type="InterPro" id="IPR029038">
    <property type="entry name" value="MetRS_Zn"/>
</dbReference>
<dbReference type="Pfam" id="PF19303">
    <property type="entry name" value="Anticodon_3"/>
    <property type="match status" value="1"/>
</dbReference>
<evidence type="ECO:0000256" key="9">
    <source>
        <dbReference type="ARBA" id="ARBA00022884"/>
    </source>
</evidence>
<evidence type="ECO:0000256" key="6">
    <source>
        <dbReference type="ARBA" id="ARBA00022598"/>
    </source>
</evidence>
<comment type="subcellular location">
    <subcellularLocation>
        <location evidence="1">Cytoplasm</location>
    </subcellularLocation>
</comment>
<evidence type="ECO:0000256" key="15">
    <source>
        <dbReference type="RuleBase" id="RU363039"/>
    </source>
</evidence>
<keyword evidence="6 15" id="KW-0436">Ligase</keyword>
<dbReference type="PRINTS" id="PR01041">
    <property type="entry name" value="TRNASYNTHMET"/>
</dbReference>
<dbReference type="PROSITE" id="PS00178">
    <property type="entry name" value="AA_TRNA_LIGASE_I"/>
    <property type="match status" value="1"/>
</dbReference>
<dbReference type="InterPro" id="IPR009080">
    <property type="entry name" value="tRNAsynth_Ia_anticodon-bd"/>
</dbReference>
<dbReference type="PANTHER" id="PTHR45765">
    <property type="entry name" value="METHIONINE--TRNA LIGASE"/>
    <property type="match status" value="1"/>
</dbReference>
<dbReference type="GO" id="GO:0017101">
    <property type="term" value="C:aminoacyl-tRNA synthetase multienzyme complex"/>
    <property type="evidence" value="ECO:0007669"/>
    <property type="project" value="TreeGrafter"/>
</dbReference>
<evidence type="ECO:0000256" key="1">
    <source>
        <dbReference type="ARBA" id="ARBA00004496"/>
    </source>
</evidence>
<dbReference type="Gene3D" id="1.10.730.10">
    <property type="entry name" value="Isoleucyl-tRNA Synthetase, Domain 1"/>
    <property type="match status" value="1"/>
</dbReference>
<dbReference type="GO" id="GO:0005524">
    <property type="term" value="F:ATP binding"/>
    <property type="evidence" value="ECO:0007669"/>
    <property type="project" value="UniProtKB-KW"/>
</dbReference>
<keyword evidence="5 14" id="KW-0820">tRNA-binding</keyword>
<evidence type="ECO:0000259" key="16">
    <source>
        <dbReference type="PROSITE" id="PS50886"/>
    </source>
</evidence>
<dbReference type="CDD" id="cd02799">
    <property type="entry name" value="tRNA_bind_EMAP-II_like"/>
    <property type="match status" value="1"/>
</dbReference>
<evidence type="ECO:0000256" key="2">
    <source>
        <dbReference type="ARBA" id="ARBA00005594"/>
    </source>
</evidence>
<dbReference type="NCBIfam" id="NF001100">
    <property type="entry name" value="PRK00133.1"/>
    <property type="match status" value="1"/>
</dbReference>
<dbReference type="GO" id="GO:0005829">
    <property type="term" value="C:cytosol"/>
    <property type="evidence" value="ECO:0007669"/>
    <property type="project" value="TreeGrafter"/>
</dbReference>
<dbReference type="SUPFAM" id="SSF57770">
    <property type="entry name" value="Methionyl-tRNA synthetase (MetRS), Zn-domain"/>
    <property type="match status" value="1"/>
</dbReference>
<dbReference type="InterPro" id="IPR002547">
    <property type="entry name" value="tRNA-bd_dom"/>
</dbReference>
<evidence type="ECO:0000256" key="12">
    <source>
        <dbReference type="ARBA" id="ARBA00030904"/>
    </source>
</evidence>
<dbReference type="FunFam" id="2.20.28.20:FF:000001">
    <property type="entry name" value="Methionine--tRNA ligase"/>
    <property type="match status" value="1"/>
</dbReference>
<dbReference type="InterPro" id="IPR023458">
    <property type="entry name" value="Met-tRNA_ligase_1"/>
</dbReference>
<dbReference type="SUPFAM" id="SSF50249">
    <property type="entry name" value="Nucleic acid-binding proteins"/>
    <property type="match status" value="1"/>
</dbReference>
<dbReference type="EC" id="6.1.1.10" evidence="3"/>
<keyword evidence="9 14" id="KW-0694">RNA-binding</keyword>
<dbReference type="InterPro" id="IPR041872">
    <property type="entry name" value="Anticodon_Met"/>
</dbReference>
<dbReference type="InterPro" id="IPR015413">
    <property type="entry name" value="Methionyl/Leucyl_tRNA_Synth"/>
</dbReference>
<evidence type="ECO:0000256" key="11">
    <source>
        <dbReference type="ARBA" id="ARBA00023146"/>
    </source>
</evidence>
<sequence length="790" mass="86904">MLPVADDAPKLLPVEGQRNILITSALPYVNNVPHLGNIIGCVLSADVYARYCRARGYNTLFICGTDEYGTATETKALEEGLTCQEICDKYHAIHVEIYDWFDISFDKFGRTPTRQQTEITQKIFGQLRDEGLITEHTTEQLFSEALGKFLADRYVEGTCPKCGYEDARGDQCDNCGQLLNPTELIAPRCKITGTTPVLRETRHMYLDLPALTDRLQAYIDGTNQVGGWSANCVEVTRAWMAQGLKERSITRDLRWGTPVPVPGYEEKVFYVWFDACIGYVSITANYTPDWERWWRNPEQVELVQFMGKDNVPFHTVIFPATQLGTRDEWTMMRTISVTEYLNYEDGKFSKSRGVGVFGNDAKGTGIPPEVWRYYLLAVRPESSDAVFQWEDFAAKNNAELNDNLGNFINRTLKFIGARFEGVVPGVRNNAGAEAIAGLGQKVQALLQQNIKSQEAQRMKEALRAGMLISKAGNSFFQVRVDTEIWVAYKNDPDAAAGYISACAGLVLLLASVLEPFMPEFTQAALAQLGVDKPLPLTDETVEASLSPATLIPAGHALGAPAVPLFRKITDDEIVQLRARFGGSQADRSAAAAAEALDAAKLGDEGAAKKGKKEKVKKAAAPAADRPVDVSRVDLRVGLINKAWKHPGAESLYVEEVDLGEEKPRMVVSGLVKHVPEADMQQRLAIFVCNLKPANMRSQRSEAMVLCANSPDGETVELVVPPPGSKPGDRVRVEGFPGEPDARLNPKHNIFEAVSADMGIDAEGRIVYKGSALLVNGEPLTVPTVREGVIR</sequence>
<dbReference type="Gene3D" id="2.20.28.20">
    <property type="entry name" value="Methionyl-tRNA synthetase, Zn-domain"/>
    <property type="match status" value="1"/>
</dbReference>
<accession>A0AAD9MFY1</accession>
<dbReference type="InterPro" id="IPR014729">
    <property type="entry name" value="Rossmann-like_a/b/a_fold"/>
</dbReference>
<dbReference type="InterPro" id="IPR014758">
    <property type="entry name" value="Met-tRNA_synth"/>
</dbReference>
<dbReference type="SUPFAM" id="SSF52374">
    <property type="entry name" value="Nucleotidylyl transferase"/>
    <property type="match status" value="1"/>
</dbReference>
<evidence type="ECO:0000256" key="5">
    <source>
        <dbReference type="ARBA" id="ARBA00022555"/>
    </source>
</evidence>
<evidence type="ECO:0000256" key="14">
    <source>
        <dbReference type="PROSITE-ProRule" id="PRU00209"/>
    </source>
</evidence>
<dbReference type="Pfam" id="PF01588">
    <property type="entry name" value="tRNA_bind"/>
    <property type="match status" value="1"/>
</dbReference>
<name>A0AAD9MFY1_PROWI</name>
<dbReference type="PROSITE" id="PS50886">
    <property type="entry name" value="TRBD"/>
    <property type="match status" value="1"/>
</dbReference>